<feature type="disulfide bond" evidence="11">
    <location>
        <begin position="356"/>
        <end position="390"/>
    </location>
</feature>
<feature type="transmembrane region" description="Helical" evidence="13">
    <location>
        <begin position="32"/>
        <end position="53"/>
    </location>
</feature>
<evidence type="ECO:0000256" key="5">
    <source>
        <dbReference type="ARBA" id="ARBA00022801"/>
    </source>
</evidence>
<evidence type="ECO:0000256" key="1">
    <source>
        <dbReference type="ARBA" id="ARBA00001913"/>
    </source>
</evidence>
<evidence type="ECO:0000256" key="11">
    <source>
        <dbReference type="PIRSR" id="PIRSR601382-3"/>
    </source>
</evidence>
<keyword evidence="5 12" id="KW-0378">Hydrolase</keyword>
<evidence type="ECO:0000256" key="2">
    <source>
        <dbReference type="ARBA" id="ARBA00004922"/>
    </source>
</evidence>
<dbReference type="AlphaFoldDB" id="A0A8H6HSN2"/>
<organism evidence="14 15">
    <name type="scientific">Ephemerocybe angulata</name>
    <dbReference type="NCBI Taxonomy" id="980116"/>
    <lineage>
        <taxon>Eukaryota</taxon>
        <taxon>Fungi</taxon>
        <taxon>Dikarya</taxon>
        <taxon>Basidiomycota</taxon>
        <taxon>Agaricomycotina</taxon>
        <taxon>Agaricomycetes</taxon>
        <taxon>Agaricomycetidae</taxon>
        <taxon>Agaricales</taxon>
        <taxon>Agaricineae</taxon>
        <taxon>Psathyrellaceae</taxon>
        <taxon>Ephemerocybe</taxon>
    </lineage>
</organism>
<dbReference type="EMBL" id="JACGCI010000046">
    <property type="protein sequence ID" value="KAF6752065.1"/>
    <property type="molecule type" value="Genomic_DNA"/>
</dbReference>
<keyword evidence="7 11" id="KW-1015">Disulfide bond</keyword>
<evidence type="ECO:0000256" key="13">
    <source>
        <dbReference type="SAM" id="Phobius"/>
    </source>
</evidence>
<proteinExistence type="inferred from homology"/>
<dbReference type="InterPro" id="IPR001382">
    <property type="entry name" value="Glyco_hydro_47"/>
</dbReference>
<dbReference type="SUPFAM" id="SSF48225">
    <property type="entry name" value="Seven-hairpin glycosidases"/>
    <property type="match status" value="1"/>
</dbReference>
<gene>
    <name evidence="14" type="ORF">DFP72DRAFT_1134557</name>
</gene>
<comment type="catalytic activity">
    <reaction evidence="9">
        <text>N(4)-(alpha-D-Man-(1-&gt;2)-alpha-D-Man-(1-&gt;2)-alpha-D-Man-(1-&gt;3)-[alpha-D-Man-(1-&gt;2)-alpha-D-Man-(1-&gt;3)-[alpha-D-Man-(1-&gt;2)-alpha-D-Man-(1-&gt;6)]-alpha-D-Man-(1-&gt;6)]-beta-D-Man-(1-&gt;4)-beta-D-GlcNAc-(1-&gt;4)-beta-D-GlcNAc)-L-asparaginyl-[protein] (N-glucan mannose isomer 9A1,2,3B1,2,3) + 4 H2O = N(4)-(alpha-D-Man-(1-&gt;3)-[alpha-D-Man-(1-&gt;3)-[alpha-D-Man-(1-&gt;6)]-alpha-D-Man-(1-&gt;6)]-beta-D-Man-(1-&gt;4)-beta-D-GlcNAc-(1-&gt;4)-beta-D-GlcNAc)-L-asparaginyl-[protein] (N-glucan mannose isomer 5A1,2) + 4 beta-D-mannose</text>
        <dbReference type="Rhea" id="RHEA:56008"/>
        <dbReference type="Rhea" id="RHEA-COMP:14356"/>
        <dbReference type="Rhea" id="RHEA-COMP:14367"/>
        <dbReference type="ChEBI" id="CHEBI:15377"/>
        <dbReference type="ChEBI" id="CHEBI:28563"/>
        <dbReference type="ChEBI" id="CHEBI:59087"/>
        <dbReference type="ChEBI" id="CHEBI:139493"/>
        <dbReference type="EC" id="3.2.1.113"/>
    </reaction>
</comment>
<keyword evidence="13" id="KW-0812">Transmembrane</keyword>
<evidence type="ECO:0000256" key="9">
    <source>
        <dbReference type="ARBA" id="ARBA00048605"/>
    </source>
</evidence>
<evidence type="ECO:0000256" key="4">
    <source>
        <dbReference type="ARBA" id="ARBA00022723"/>
    </source>
</evidence>
<dbReference type="OrthoDB" id="8118055at2759"/>
<comment type="pathway">
    <text evidence="2">Protein modification; protein glycosylation.</text>
</comment>
<comment type="catalytic activity">
    <reaction evidence="8">
        <text>N(4)-(alpha-D-Man-(1-&gt;2)-alpha-D-Man-(1-&gt;2)-alpha-D-Man-(1-&gt;3)-[alpha-D-Man-(1-&gt;3)-[alpha-D-Man-(1-&gt;2)-alpha-D-Man-(1-&gt;6)]-alpha-D-Man-(1-&gt;6)]-beta-D-Man-(1-&gt;4)-beta-D-GlcNAc-(1-&gt;4)-beta-D-GlcNAc)-L-asparaginyl-[protein] (N-glucan mannose isomer 8A1,2,3B1,3) + 3 H2O = N(4)-(alpha-D-Man-(1-&gt;3)-[alpha-D-Man-(1-&gt;3)-[alpha-D-Man-(1-&gt;6)]-alpha-D-Man-(1-&gt;6)]-beta-D-Man-(1-&gt;4)-beta-D-GlcNAc-(1-&gt;4)-beta-D-GlcNAc)-L-asparaginyl-[protein] (N-glucan mannose isomer 5A1,2) + 3 beta-D-mannose</text>
        <dbReference type="Rhea" id="RHEA:56028"/>
        <dbReference type="Rhea" id="RHEA-COMP:14358"/>
        <dbReference type="Rhea" id="RHEA-COMP:14367"/>
        <dbReference type="ChEBI" id="CHEBI:15377"/>
        <dbReference type="ChEBI" id="CHEBI:28563"/>
        <dbReference type="ChEBI" id="CHEBI:59087"/>
        <dbReference type="ChEBI" id="CHEBI:60628"/>
        <dbReference type="EC" id="3.2.1.113"/>
    </reaction>
</comment>
<dbReference type="GO" id="GO:0005783">
    <property type="term" value="C:endoplasmic reticulum"/>
    <property type="evidence" value="ECO:0007669"/>
    <property type="project" value="TreeGrafter"/>
</dbReference>
<keyword evidence="6 10" id="KW-0106">Calcium</keyword>
<dbReference type="InterPro" id="IPR036026">
    <property type="entry name" value="Seven-hairpin_glycosidases"/>
</dbReference>
<keyword evidence="15" id="KW-1185">Reference proteome</keyword>
<evidence type="ECO:0000256" key="12">
    <source>
        <dbReference type="RuleBase" id="RU361193"/>
    </source>
</evidence>
<name>A0A8H6HSN2_9AGAR</name>
<dbReference type="InterPro" id="IPR012341">
    <property type="entry name" value="6hp_glycosidase-like_sf"/>
</dbReference>
<comment type="similarity">
    <text evidence="3 12">Belongs to the glycosyl hydrolase 47 family.</text>
</comment>
<dbReference type="PRINTS" id="PR00747">
    <property type="entry name" value="GLYHDRLASE47"/>
</dbReference>
<dbReference type="GO" id="GO:0016020">
    <property type="term" value="C:membrane"/>
    <property type="evidence" value="ECO:0007669"/>
    <property type="project" value="InterPro"/>
</dbReference>
<dbReference type="EC" id="3.2.1.-" evidence="12"/>
<dbReference type="PANTHER" id="PTHR11742:SF55">
    <property type="entry name" value="ENDOPLASMIC RETICULUM MANNOSYL-OLIGOSACCHARIDE 1,2-ALPHA-MANNOSIDASE"/>
    <property type="match status" value="1"/>
</dbReference>
<dbReference type="GO" id="GO:0005509">
    <property type="term" value="F:calcium ion binding"/>
    <property type="evidence" value="ECO:0007669"/>
    <property type="project" value="InterPro"/>
</dbReference>
<evidence type="ECO:0000256" key="7">
    <source>
        <dbReference type="ARBA" id="ARBA00023157"/>
    </source>
</evidence>
<evidence type="ECO:0000313" key="14">
    <source>
        <dbReference type="EMBL" id="KAF6752065.1"/>
    </source>
</evidence>
<evidence type="ECO:0000256" key="6">
    <source>
        <dbReference type="ARBA" id="ARBA00022837"/>
    </source>
</evidence>
<keyword evidence="12" id="KW-0326">Glycosidase</keyword>
<comment type="cofactor">
    <cofactor evidence="1 10">
        <name>Ca(2+)</name>
        <dbReference type="ChEBI" id="CHEBI:29108"/>
    </cofactor>
</comment>
<protein>
    <recommendedName>
        <fullName evidence="12">alpha-1,2-Mannosidase</fullName>
        <ecNumber evidence="12">3.2.1.-</ecNumber>
    </recommendedName>
</protein>
<dbReference type="Pfam" id="PF01532">
    <property type="entry name" value="Glyco_hydro_47"/>
    <property type="match status" value="1"/>
</dbReference>
<comment type="caution">
    <text evidence="14">The sequence shown here is derived from an EMBL/GenBank/DDBJ whole genome shotgun (WGS) entry which is preliminary data.</text>
</comment>
<evidence type="ECO:0000256" key="3">
    <source>
        <dbReference type="ARBA" id="ARBA00007658"/>
    </source>
</evidence>
<evidence type="ECO:0000256" key="10">
    <source>
        <dbReference type="PIRSR" id="PIRSR601382-2"/>
    </source>
</evidence>
<keyword evidence="4 10" id="KW-0479">Metal-binding</keyword>
<dbReference type="InterPro" id="IPR050749">
    <property type="entry name" value="Glycosyl_Hydrolase_47"/>
</dbReference>
<dbReference type="PANTHER" id="PTHR11742">
    <property type="entry name" value="MANNOSYL-OLIGOSACCHARIDE ALPHA-1,2-MANNOSIDASE-RELATED"/>
    <property type="match status" value="1"/>
</dbReference>
<feature type="binding site" evidence="10">
    <location>
        <position position="521"/>
    </location>
    <ligand>
        <name>Ca(2+)</name>
        <dbReference type="ChEBI" id="CHEBI:29108"/>
    </ligand>
</feature>
<keyword evidence="13" id="KW-0472">Membrane</keyword>
<sequence length="543" mass="61196">MLPVHSDGSPARSTFSRLTTLKSDSWLGRRPVLRWVALGSIVLVTFVFFVHPFSSTKATLVEKPAPAHNRPPKGSSTWDPRKEEVRQTFLYAWKAYMDKAFPNDEVLPLSGRNTNKFNGWAVTLVDSLDTMWLMGLKDEFKAAVNSIKRQEFLTSSSGYAPFFETIIRYLGGYLSAYALSGDKVLLSLADDLGERLLPAFNTEPIGWPAFSVRPGDGSINKGGSMLLAEMASCQVEYKYLSKATGRPEYYEKVENVMQHLYDADNYHGLLAERWYLNGKPTNNHYTAGAGVDSAYEYFLKQYLQSGDQKAKKQYLKSIDGIINKLLFLTPTRQLLFVTDITGSSESPANQMEHLSCYLPGVIALGAHSLDLPAAVKQKHEWAAEGLAYTCWVMYADQKSHLGPDNARMVNAGKWVDALKKDYTSSWSGQYLMRPETVESLYIMWKTTGDEIWRDRGYAIYQAIEKHTKAPYGYASVSNIDSDSPNKIDEMPSFFLAETLKYLYLLFDNDDPISLDKWVFNTEAHPLPIFSWSADERAALNITS</sequence>
<evidence type="ECO:0000256" key="8">
    <source>
        <dbReference type="ARBA" id="ARBA00047669"/>
    </source>
</evidence>
<dbReference type="Proteomes" id="UP000521943">
    <property type="component" value="Unassembled WGS sequence"/>
</dbReference>
<dbReference type="GO" id="GO:0005975">
    <property type="term" value="P:carbohydrate metabolic process"/>
    <property type="evidence" value="ECO:0007669"/>
    <property type="project" value="InterPro"/>
</dbReference>
<accession>A0A8H6HSN2</accession>
<evidence type="ECO:0000313" key="15">
    <source>
        <dbReference type="Proteomes" id="UP000521943"/>
    </source>
</evidence>
<reference evidence="14 15" key="1">
    <citation type="submission" date="2020-07" db="EMBL/GenBank/DDBJ databases">
        <title>Comparative genomics of pyrophilous fungi reveals a link between fire events and developmental genes.</title>
        <authorList>
            <consortium name="DOE Joint Genome Institute"/>
            <person name="Steindorff A.S."/>
            <person name="Carver A."/>
            <person name="Calhoun S."/>
            <person name="Stillman K."/>
            <person name="Liu H."/>
            <person name="Lipzen A."/>
            <person name="Pangilinan J."/>
            <person name="Labutti K."/>
            <person name="Bruns T.D."/>
            <person name="Grigoriev I.V."/>
        </authorList>
    </citation>
    <scope>NUCLEOTIDE SEQUENCE [LARGE SCALE GENOMIC DNA]</scope>
    <source>
        <strain evidence="14 15">CBS 144469</strain>
    </source>
</reference>
<dbReference type="GO" id="GO:0036503">
    <property type="term" value="P:ERAD pathway"/>
    <property type="evidence" value="ECO:0007669"/>
    <property type="project" value="UniProtKB-ARBA"/>
</dbReference>
<dbReference type="GO" id="GO:0004571">
    <property type="term" value="F:mannosyl-oligosaccharide 1,2-alpha-mannosidase activity"/>
    <property type="evidence" value="ECO:0007669"/>
    <property type="project" value="UniProtKB-EC"/>
</dbReference>
<keyword evidence="13" id="KW-1133">Transmembrane helix</keyword>
<dbReference type="Gene3D" id="1.50.10.10">
    <property type="match status" value="1"/>
</dbReference>